<sequence>MEYVRGRYSWVLRPLLIIYDLVIINLFTYYFLNFSDSQLYFFSHDILNNKYLLYFLYSLIFWPLSTYFTKFYKVYRYSSSLFVLSLLIKQFFVYSIITFAFTGIFRSIDLNAFVTLRYLLYSFYAIALVKFLSYYGLKVFRTFLRGNLRNVLLIGNGNRVNELKRIFTLKKELGYKLKGVYNDNKNDLNRSGSIEDCYNYLENNLNIDEIYCAIDDLSEEEITKFIQYSEKNKCNIKFIPNTDKILTKRLKTDYYSYLPVLSLQEVSLNNGINKFIKRGFDVVFSLFVVVFIMSWISIILFVLIKLDSKGPLFYRHKRHGINYKEFYCYKYRSLKTTKEEKGTYVKEGDVRVTKIGKFLRRTSLDELPQFINVLKGEMSVVGPRPHMLSYTEAYSKVVDKYNFIFRHNVKPGITGLAQISGFRGEVEFDTDIINRIKYDVFYIENWSLLLDIKIIIQTLVNIVKGEKKAY</sequence>
<dbReference type="GO" id="GO:0016020">
    <property type="term" value="C:membrane"/>
    <property type="evidence" value="ECO:0007669"/>
    <property type="project" value="UniProtKB-SubCell"/>
</dbReference>
<evidence type="ECO:0000256" key="1">
    <source>
        <dbReference type="ARBA" id="ARBA00004141"/>
    </source>
</evidence>
<keyword evidence="5 7" id="KW-1133">Transmembrane helix</keyword>
<comment type="caution">
    <text evidence="9">The sequence shown here is derived from an EMBL/GenBank/DDBJ whole genome shotgun (WGS) entry which is preliminary data.</text>
</comment>
<evidence type="ECO:0000256" key="2">
    <source>
        <dbReference type="ARBA" id="ARBA00006464"/>
    </source>
</evidence>
<dbReference type="InterPro" id="IPR017475">
    <property type="entry name" value="EPS_sugar_tfrase"/>
</dbReference>
<feature type="transmembrane region" description="Helical" evidence="7">
    <location>
        <begin position="81"/>
        <end position="106"/>
    </location>
</feature>
<dbReference type="OrthoDB" id="9808602at2"/>
<dbReference type="GO" id="GO:0016780">
    <property type="term" value="F:phosphotransferase activity, for other substituted phosphate groups"/>
    <property type="evidence" value="ECO:0007669"/>
    <property type="project" value="TreeGrafter"/>
</dbReference>
<dbReference type="PANTHER" id="PTHR30576">
    <property type="entry name" value="COLANIC BIOSYNTHESIS UDP-GLUCOSE LIPID CARRIER TRANSFERASE"/>
    <property type="match status" value="1"/>
</dbReference>
<keyword evidence="6 7" id="KW-0472">Membrane</keyword>
<dbReference type="PANTHER" id="PTHR30576:SF0">
    <property type="entry name" value="UNDECAPRENYL-PHOSPHATE N-ACETYLGALACTOSAMINYL 1-PHOSPHATE TRANSFERASE-RELATED"/>
    <property type="match status" value="1"/>
</dbReference>
<dbReference type="Gene3D" id="3.40.50.720">
    <property type="entry name" value="NAD(P)-binding Rossmann-like Domain"/>
    <property type="match status" value="1"/>
</dbReference>
<evidence type="ECO:0000256" key="3">
    <source>
        <dbReference type="ARBA" id="ARBA00022679"/>
    </source>
</evidence>
<dbReference type="NCBIfam" id="TIGR03025">
    <property type="entry name" value="EPS_sugtrans"/>
    <property type="match status" value="1"/>
</dbReference>
<dbReference type="Proteomes" id="UP000030184">
    <property type="component" value="Unassembled WGS sequence"/>
</dbReference>
<protein>
    <submittedName>
        <fullName evidence="9">Glycosyltransferase</fullName>
    </submittedName>
</protein>
<dbReference type="AlphaFoldDB" id="A0A090VKL8"/>
<name>A0A090VKL8_9FLAO</name>
<evidence type="ECO:0000313" key="11">
    <source>
        <dbReference type="Proteomes" id="UP000029641"/>
    </source>
</evidence>
<dbReference type="Pfam" id="PF13727">
    <property type="entry name" value="CoA_binding_3"/>
    <property type="match status" value="1"/>
</dbReference>
<evidence type="ECO:0000313" key="10">
    <source>
        <dbReference type="EMBL" id="GAL89125.1"/>
    </source>
</evidence>
<feature type="transmembrane region" description="Helical" evidence="7">
    <location>
        <begin position="282"/>
        <end position="304"/>
    </location>
</feature>
<proteinExistence type="inferred from homology"/>
<evidence type="ECO:0000313" key="9">
    <source>
        <dbReference type="EMBL" id="GAL65291.1"/>
    </source>
</evidence>
<evidence type="ECO:0000313" key="12">
    <source>
        <dbReference type="Proteomes" id="UP000030184"/>
    </source>
</evidence>
<evidence type="ECO:0000259" key="8">
    <source>
        <dbReference type="Pfam" id="PF02397"/>
    </source>
</evidence>
<feature type="transmembrane region" description="Helical" evidence="7">
    <location>
        <begin position="118"/>
        <end position="137"/>
    </location>
</feature>
<feature type="domain" description="Bacterial sugar transferase" evidence="8">
    <location>
        <begin position="277"/>
        <end position="463"/>
    </location>
</feature>
<dbReference type="InterPro" id="IPR003362">
    <property type="entry name" value="Bact_transf"/>
</dbReference>
<evidence type="ECO:0000256" key="4">
    <source>
        <dbReference type="ARBA" id="ARBA00022692"/>
    </source>
</evidence>
<evidence type="ECO:0000256" key="6">
    <source>
        <dbReference type="ARBA" id="ARBA00023136"/>
    </source>
</evidence>
<evidence type="ECO:0000256" key="7">
    <source>
        <dbReference type="SAM" id="Phobius"/>
    </source>
</evidence>
<gene>
    <name evidence="9" type="ORF">JCM19301_3751</name>
    <name evidence="10" type="ORF">JCM19538_2114</name>
</gene>
<dbReference type="EMBL" id="BBNR01000001">
    <property type="protein sequence ID" value="GAL65291.1"/>
    <property type="molecule type" value="Genomic_DNA"/>
</dbReference>
<dbReference type="RefSeq" id="WP_042240108.1">
    <property type="nucleotide sequence ID" value="NZ_BBNR01000001.1"/>
</dbReference>
<evidence type="ECO:0000256" key="5">
    <source>
        <dbReference type="ARBA" id="ARBA00022989"/>
    </source>
</evidence>
<dbReference type="Pfam" id="PF02397">
    <property type="entry name" value="Bac_transf"/>
    <property type="match status" value="1"/>
</dbReference>
<accession>A0A090VKL8</accession>
<keyword evidence="3 9" id="KW-0808">Transferase</keyword>
<feature type="transmembrane region" description="Helical" evidence="7">
    <location>
        <begin position="51"/>
        <end position="69"/>
    </location>
</feature>
<dbReference type="EMBL" id="BBNY01000005">
    <property type="protein sequence ID" value="GAL89125.1"/>
    <property type="molecule type" value="Genomic_DNA"/>
</dbReference>
<keyword evidence="4 7" id="KW-0812">Transmembrane</keyword>
<reference evidence="12" key="1">
    <citation type="journal article" date="2014" name="Genome Announc.">
        <title>Draft Genome Sequence of Marine Flavobacterium Jejuia pallidilutea Strain 11shimoA1 and Pigmentation Mutants.</title>
        <authorList>
            <person name="Takatani N."/>
            <person name="Nakanishi M."/>
            <person name="Meirelles P."/>
            <person name="Mino S."/>
            <person name="Suda W."/>
            <person name="Oshima K."/>
            <person name="Hattori M."/>
            <person name="Ohkuma M."/>
            <person name="Hosokawa M."/>
            <person name="Miyashita K."/>
            <person name="Thompson F.L."/>
            <person name="Niwa A."/>
            <person name="Sawabe T."/>
            <person name="Sawabe T."/>
        </authorList>
    </citation>
    <scope>NUCLEOTIDE SEQUENCE [LARGE SCALE GENOMIC DNA]</scope>
    <source>
        <strain evidence="12">JCM 19538</strain>
    </source>
</reference>
<dbReference type="eggNOG" id="COG2148">
    <property type="taxonomic scope" value="Bacteria"/>
</dbReference>
<feature type="transmembrane region" description="Helical" evidence="7">
    <location>
        <begin position="12"/>
        <end position="31"/>
    </location>
</feature>
<dbReference type="STRING" id="504487.JCM19538_2114"/>
<dbReference type="Proteomes" id="UP000029641">
    <property type="component" value="Unassembled WGS sequence"/>
</dbReference>
<comment type="similarity">
    <text evidence="2">Belongs to the bacterial sugar transferase family.</text>
</comment>
<keyword evidence="12" id="KW-1185">Reference proteome</keyword>
<comment type="subcellular location">
    <subcellularLocation>
        <location evidence="1">Membrane</location>
        <topology evidence="1">Multi-pass membrane protein</topology>
    </subcellularLocation>
</comment>
<organism evidence="9 11">
    <name type="scientific">Jejuia pallidilutea</name>
    <dbReference type="NCBI Taxonomy" id="504487"/>
    <lineage>
        <taxon>Bacteria</taxon>
        <taxon>Pseudomonadati</taxon>
        <taxon>Bacteroidota</taxon>
        <taxon>Flavobacteriia</taxon>
        <taxon>Flavobacteriales</taxon>
        <taxon>Flavobacteriaceae</taxon>
        <taxon>Jejuia</taxon>
    </lineage>
</organism>